<sequence>MHSCSLSSHQQDPHGFSRDLNGVVLSEDRPPRPEDQTQGLRSLPSEQCCSECFSAGLGPLCLKLDTEPDGKVQSAELVLSLGPDSQFTITAPGPFEDEEVAESFVLWKVLSEGIIRCHSSPSMERFTTTPAHSTKRTKNSYSQINSDEAHQLETWYLVDDEEVDQLEDPEEIDAEAPWTTMIEDEKQTRSRSSSPCTYTSPNCTANLYGFTQRSRTTSATFPLLFTRRYQHLAPNPYGPPLQRSYGPSIRSGTSRVPDNSASK</sequence>
<dbReference type="OrthoDB" id="3258914at2759"/>
<feature type="compositionally biased region" description="Basic and acidic residues" evidence="1">
    <location>
        <begin position="26"/>
        <end position="35"/>
    </location>
</feature>
<evidence type="ECO:0000313" key="2">
    <source>
        <dbReference type="EMBL" id="KIO19143.1"/>
    </source>
</evidence>
<name>A0A0C3KCG1_9AGAM</name>
<evidence type="ECO:0000256" key="1">
    <source>
        <dbReference type="SAM" id="MobiDB-lite"/>
    </source>
</evidence>
<gene>
    <name evidence="2" type="ORF">M407DRAFT_11541</name>
</gene>
<reference evidence="2 3" key="1">
    <citation type="submission" date="2014-04" db="EMBL/GenBank/DDBJ databases">
        <authorList>
            <consortium name="DOE Joint Genome Institute"/>
            <person name="Kuo A."/>
            <person name="Girlanda M."/>
            <person name="Perotto S."/>
            <person name="Kohler A."/>
            <person name="Nagy L.G."/>
            <person name="Floudas D."/>
            <person name="Copeland A."/>
            <person name="Barry K.W."/>
            <person name="Cichocki N."/>
            <person name="Veneault-Fourrey C."/>
            <person name="LaButti K."/>
            <person name="Lindquist E.A."/>
            <person name="Lipzen A."/>
            <person name="Lundell T."/>
            <person name="Morin E."/>
            <person name="Murat C."/>
            <person name="Sun H."/>
            <person name="Tunlid A."/>
            <person name="Henrissat B."/>
            <person name="Grigoriev I.V."/>
            <person name="Hibbett D.S."/>
            <person name="Martin F."/>
            <person name="Nordberg H.P."/>
            <person name="Cantor M.N."/>
            <person name="Hua S.X."/>
        </authorList>
    </citation>
    <scope>NUCLEOTIDE SEQUENCE [LARGE SCALE GENOMIC DNA]</scope>
    <source>
        <strain evidence="2 3">MUT 4182</strain>
    </source>
</reference>
<feature type="region of interest" description="Disordered" evidence="1">
    <location>
        <begin position="233"/>
        <end position="263"/>
    </location>
</feature>
<proteinExistence type="predicted"/>
<dbReference type="Proteomes" id="UP000054248">
    <property type="component" value="Unassembled WGS sequence"/>
</dbReference>
<evidence type="ECO:0000313" key="3">
    <source>
        <dbReference type="Proteomes" id="UP000054248"/>
    </source>
</evidence>
<dbReference type="HOGENOM" id="CLU_1059898_0_0_1"/>
<dbReference type="AlphaFoldDB" id="A0A0C3KCG1"/>
<organism evidence="2 3">
    <name type="scientific">Tulasnella calospora MUT 4182</name>
    <dbReference type="NCBI Taxonomy" id="1051891"/>
    <lineage>
        <taxon>Eukaryota</taxon>
        <taxon>Fungi</taxon>
        <taxon>Dikarya</taxon>
        <taxon>Basidiomycota</taxon>
        <taxon>Agaricomycotina</taxon>
        <taxon>Agaricomycetes</taxon>
        <taxon>Cantharellales</taxon>
        <taxon>Tulasnellaceae</taxon>
        <taxon>Tulasnella</taxon>
    </lineage>
</organism>
<feature type="compositionally biased region" description="Polar residues" evidence="1">
    <location>
        <begin position="1"/>
        <end position="10"/>
    </location>
</feature>
<protein>
    <submittedName>
        <fullName evidence="2">Uncharacterized protein</fullName>
    </submittedName>
</protein>
<dbReference type="EMBL" id="KN823238">
    <property type="protein sequence ID" value="KIO19143.1"/>
    <property type="molecule type" value="Genomic_DNA"/>
</dbReference>
<reference evidence="3" key="2">
    <citation type="submission" date="2015-01" db="EMBL/GenBank/DDBJ databases">
        <title>Evolutionary Origins and Diversification of the Mycorrhizal Mutualists.</title>
        <authorList>
            <consortium name="DOE Joint Genome Institute"/>
            <consortium name="Mycorrhizal Genomics Consortium"/>
            <person name="Kohler A."/>
            <person name="Kuo A."/>
            <person name="Nagy L.G."/>
            <person name="Floudas D."/>
            <person name="Copeland A."/>
            <person name="Barry K.W."/>
            <person name="Cichocki N."/>
            <person name="Veneault-Fourrey C."/>
            <person name="LaButti K."/>
            <person name="Lindquist E.A."/>
            <person name="Lipzen A."/>
            <person name="Lundell T."/>
            <person name="Morin E."/>
            <person name="Murat C."/>
            <person name="Riley R."/>
            <person name="Ohm R."/>
            <person name="Sun H."/>
            <person name="Tunlid A."/>
            <person name="Henrissat B."/>
            <person name="Grigoriev I.V."/>
            <person name="Hibbett D.S."/>
            <person name="Martin F."/>
        </authorList>
    </citation>
    <scope>NUCLEOTIDE SEQUENCE [LARGE SCALE GENOMIC DNA]</scope>
    <source>
        <strain evidence="3">MUT 4182</strain>
    </source>
</reference>
<feature type="compositionally biased region" description="Polar residues" evidence="1">
    <location>
        <begin position="250"/>
        <end position="263"/>
    </location>
</feature>
<accession>A0A0C3KCG1</accession>
<feature type="region of interest" description="Disordered" evidence="1">
    <location>
        <begin position="1"/>
        <end position="42"/>
    </location>
</feature>
<keyword evidence="3" id="KW-1185">Reference proteome</keyword>
<feature type="non-terminal residue" evidence="2">
    <location>
        <position position="263"/>
    </location>
</feature>
<feature type="region of interest" description="Disordered" evidence="1">
    <location>
        <begin position="125"/>
        <end position="144"/>
    </location>
</feature>